<evidence type="ECO:0000313" key="7">
    <source>
        <dbReference type="EMBL" id="MPM38399.1"/>
    </source>
</evidence>
<dbReference type="PANTHER" id="PTHR43370">
    <property type="entry name" value="SUGAR ABC TRANSPORTER INTEGRAL MEMBRANE PROTEIN-RELATED"/>
    <property type="match status" value="1"/>
</dbReference>
<organism evidence="7">
    <name type="scientific">bioreactor metagenome</name>
    <dbReference type="NCBI Taxonomy" id="1076179"/>
    <lineage>
        <taxon>unclassified sequences</taxon>
        <taxon>metagenomes</taxon>
        <taxon>ecological metagenomes</taxon>
    </lineage>
</organism>
<feature type="transmembrane region" description="Helical" evidence="6">
    <location>
        <begin position="69"/>
        <end position="92"/>
    </location>
</feature>
<evidence type="ECO:0008006" key="8">
    <source>
        <dbReference type="Google" id="ProtNLM"/>
    </source>
</evidence>
<proteinExistence type="predicted"/>
<dbReference type="Pfam" id="PF02653">
    <property type="entry name" value="BPD_transp_2"/>
    <property type="match status" value="1"/>
</dbReference>
<feature type="transmembrane region" description="Helical" evidence="6">
    <location>
        <begin position="99"/>
        <end position="120"/>
    </location>
</feature>
<evidence type="ECO:0000256" key="6">
    <source>
        <dbReference type="SAM" id="Phobius"/>
    </source>
</evidence>
<dbReference type="GO" id="GO:0005886">
    <property type="term" value="C:plasma membrane"/>
    <property type="evidence" value="ECO:0007669"/>
    <property type="project" value="UniProtKB-SubCell"/>
</dbReference>
<keyword evidence="5 6" id="KW-0472">Membrane</keyword>
<dbReference type="InterPro" id="IPR001851">
    <property type="entry name" value="ABC_transp_permease"/>
</dbReference>
<feature type="transmembrane region" description="Helical" evidence="6">
    <location>
        <begin position="158"/>
        <end position="175"/>
    </location>
</feature>
<dbReference type="EMBL" id="VSSQ01008271">
    <property type="protein sequence ID" value="MPM38399.1"/>
    <property type="molecule type" value="Genomic_DNA"/>
</dbReference>
<evidence type="ECO:0000256" key="4">
    <source>
        <dbReference type="ARBA" id="ARBA00022989"/>
    </source>
</evidence>
<comment type="caution">
    <text evidence="7">The sequence shown here is derived from an EMBL/GenBank/DDBJ whole genome shotgun (WGS) entry which is preliminary data.</text>
</comment>
<evidence type="ECO:0000256" key="1">
    <source>
        <dbReference type="ARBA" id="ARBA00004651"/>
    </source>
</evidence>
<feature type="transmembrane region" description="Helical" evidence="6">
    <location>
        <begin position="43"/>
        <end position="63"/>
    </location>
</feature>
<feature type="transmembrane region" description="Helical" evidence="6">
    <location>
        <begin position="12"/>
        <end position="31"/>
    </location>
</feature>
<keyword evidence="4 6" id="KW-1133">Transmembrane helix</keyword>
<comment type="subcellular location">
    <subcellularLocation>
        <location evidence="1">Cell membrane</location>
        <topology evidence="1">Multi-pass membrane protein</topology>
    </subcellularLocation>
</comment>
<feature type="transmembrane region" description="Helical" evidence="6">
    <location>
        <begin position="251"/>
        <end position="270"/>
    </location>
</feature>
<dbReference type="AlphaFoldDB" id="A0A644ZCD2"/>
<sequence length="310" mass="31987">MLETIWGSVMNATFAASILRISTPILLAALGAMISDRAGCANIGLEGTMLISALAGVAVSSLGNEATGPWMGLLAAIVIGAVVGAVMAYLILGLKTNGVLAGVAVNSIGSAGTIFVLYLLTGQKGISSSMRSYNLPKVNIPILKDIPILGDIFSGQNLLTYVAFIAVAVMAYLLYKTPLGLRIRAVGENPGAAASVGINVTKMKCIALILSGVMAGLGGAHMSMGYVSWFARDMTAGRGFIALAAEAMGRATPVGTMVSSVFFGVAMAIANALQTLNIAYELVAGIPYFATILGLAAYAWREKKRTKETL</sequence>
<dbReference type="CDD" id="cd06580">
    <property type="entry name" value="TM_PBP1_transp_TpRbsC_like"/>
    <property type="match status" value="1"/>
</dbReference>
<feature type="transmembrane region" description="Helical" evidence="6">
    <location>
        <begin position="205"/>
        <end position="231"/>
    </location>
</feature>
<evidence type="ECO:0000256" key="5">
    <source>
        <dbReference type="ARBA" id="ARBA00023136"/>
    </source>
</evidence>
<dbReference type="PANTHER" id="PTHR43370:SF1">
    <property type="entry name" value="GUANOSINE ABC TRANSPORTER PERMEASE PROTEIN NUPQ"/>
    <property type="match status" value="1"/>
</dbReference>
<reference evidence="7" key="1">
    <citation type="submission" date="2019-08" db="EMBL/GenBank/DDBJ databases">
        <authorList>
            <person name="Kucharzyk K."/>
            <person name="Murdoch R.W."/>
            <person name="Higgins S."/>
            <person name="Loffler F."/>
        </authorList>
    </citation>
    <scope>NUCLEOTIDE SEQUENCE</scope>
</reference>
<feature type="transmembrane region" description="Helical" evidence="6">
    <location>
        <begin position="282"/>
        <end position="300"/>
    </location>
</feature>
<name>A0A644ZCD2_9ZZZZ</name>
<evidence type="ECO:0000256" key="2">
    <source>
        <dbReference type="ARBA" id="ARBA00022475"/>
    </source>
</evidence>
<gene>
    <name evidence="7" type="ORF">SDC9_85028</name>
</gene>
<evidence type="ECO:0000256" key="3">
    <source>
        <dbReference type="ARBA" id="ARBA00022692"/>
    </source>
</evidence>
<protein>
    <recommendedName>
        <fullName evidence="8">ABC transporter permease</fullName>
    </recommendedName>
</protein>
<keyword evidence="2" id="KW-1003">Cell membrane</keyword>
<dbReference type="GO" id="GO:0022857">
    <property type="term" value="F:transmembrane transporter activity"/>
    <property type="evidence" value="ECO:0007669"/>
    <property type="project" value="InterPro"/>
</dbReference>
<keyword evidence="3 6" id="KW-0812">Transmembrane</keyword>
<accession>A0A644ZCD2</accession>